<feature type="region of interest" description="Disordered" evidence="1">
    <location>
        <begin position="293"/>
        <end position="346"/>
    </location>
</feature>
<keyword evidence="2" id="KW-0732">Signal</keyword>
<reference evidence="3 4" key="1">
    <citation type="submission" date="2020-08" db="EMBL/GenBank/DDBJ databases">
        <title>Genomic Encyclopedia of Type Strains, Phase IV (KMG-IV): sequencing the most valuable type-strain genomes for metagenomic binning, comparative biology and taxonomic classification.</title>
        <authorList>
            <person name="Goeker M."/>
        </authorList>
    </citation>
    <scope>NUCLEOTIDE SEQUENCE [LARGE SCALE GENOMIC DNA]</scope>
    <source>
        <strain evidence="3 4">DSM 7051</strain>
    </source>
</reference>
<sequence>MRWPAHALAAVLSVFVASTALAASPQCLQLEAELAGLPAQPSGSFVQPDEFTAAANTQRDQIDLARIRAADLGCGRAIAPGMVAACADLNARIARMENNLGHLESRPAMRPNRNARAERIRILDALERAGCYDQPEEEDDESVSAEPAENQAGVTIIRGGSSETLDADERYPQRIVIGRDQQQGTGEYRTLCVRTCDGYFFPMSNAADVSDFQRDEKNCEASCPGTDIELFYHLNGGQPQESMVSARSGQPYGNLPTAYRYKRVDLPRVPACGCNIGQNSNFSIVGGEGRAVPKAARPAQKDEAPMPVAPKAAPDPDRKVRAVGPAFLPDPRAATDLRAPGPTPAR</sequence>
<proteinExistence type="predicted"/>
<organism evidence="3 4">
    <name type="scientific">Aminobacter aganoensis</name>
    <dbReference type="NCBI Taxonomy" id="83264"/>
    <lineage>
        <taxon>Bacteria</taxon>
        <taxon>Pseudomonadati</taxon>
        <taxon>Pseudomonadota</taxon>
        <taxon>Alphaproteobacteria</taxon>
        <taxon>Hyphomicrobiales</taxon>
        <taxon>Phyllobacteriaceae</taxon>
        <taxon>Aminobacter</taxon>
    </lineage>
</organism>
<feature type="compositionally biased region" description="Acidic residues" evidence="1">
    <location>
        <begin position="134"/>
        <end position="143"/>
    </location>
</feature>
<evidence type="ECO:0000313" key="4">
    <source>
        <dbReference type="Proteomes" id="UP000536262"/>
    </source>
</evidence>
<dbReference type="RefSeq" id="WP_184697476.1">
    <property type="nucleotide sequence ID" value="NZ_BAABEG010000001.1"/>
</dbReference>
<dbReference type="Proteomes" id="UP000536262">
    <property type="component" value="Unassembled WGS sequence"/>
</dbReference>
<accession>A0A7X0F3W6</accession>
<feature type="region of interest" description="Disordered" evidence="1">
    <location>
        <begin position="131"/>
        <end position="169"/>
    </location>
</feature>
<protein>
    <recommendedName>
        <fullName evidence="5">DUF2865 domain-containing protein</fullName>
    </recommendedName>
</protein>
<evidence type="ECO:0000313" key="3">
    <source>
        <dbReference type="EMBL" id="MBB6352624.1"/>
    </source>
</evidence>
<evidence type="ECO:0000256" key="2">
    <source>
        <dbReference type="SAM" id="SignalP"/>
    </source>
</evidence>
<dbReference type="AlphaFoldDB" id="A0A7X0F3W6"/>
<feature type="chain" id="PRO_5030746050" description="DUF2865 domain-containing protein" evidence="2">
    <location>
        <begin position="23"/>
        <end position="346"/>
    </location>
</feature>
<comment type="caution">
    <text evidence="3">The sequence shown here is derived from an EMBL/GenBank/DDBJ whole genome shotgun (WGS) entry which is preliminary data.</text>
</comment>
<gene>
    <name evidence="3" type="ORF">GGR00_000376</name>
</gene>
<keyword evidence="4" id="KW-1185">Reference proteome</keyword>
<evidence type="ECO:0008006" key="5">
    <source>
        <dbReference type="Google" id="ProtNLM"/>
    </source>
</evidence>
<dbReference type="Pfam" id="PF11064">
    <property type="entry name" value="DUF2865"/>
    <property type="match status" value="1"/>
</dbReference>
<dbReference type="EMBL" id="JACHOU010000001">
    <property type="protein sequence ID" value="MBB6352624.1"/>
    <property type="molecule type" value="Genomic_DNA"/>
</dbReference>
<feature type="signal peptide" evidence="2">
    <location>
        <begin position="1"/>
        <end position="22"/>
    </location>
</feature>
<name>A0A7X0F3W6_9HYPH</name>
<dbReference type="InterPro" id="IPR021293">
    <property type="entry name" value="DUF2865"/>
</dbReference>
<evidence type="ECO:0000256" key="1">
    <source>
        <dbReference type="SAM" id="MobiDB-lite"/>
    </source>
</evidence>